<evidence type="ECO:0000256" key="2">
    <source>
        <dbReference type="ARBA" id="ARBA00022472"/>
    </source>
</evidence>
<organism evidence="4">
    <name type="scientific">Setaria italica</name>
    <name type="common">Foxtail millet</name>
    <name type="synonym">Panicum italicum</name>
    <dbReference type="NCBI Taxonomy" id="4555"/>
    <lineage>
        <taxon>Eukaryota</taxon>
        <taxon>Viridiplantae</taxon>
        <taxon>Streptophyta</taxon>
        <taxon>Embryophyta</taxon>
        <taxon>Tracheophyta</taxon>
        <taxon>Spermatophyta</taxon>
        <taxon>Magnoliopsida</taxon>
        <taxon>Liliopsida</taxon>
        <taxon>Poales</taxon>
        <taxon>Poaceae</taxon>
        <taxon>PACMAD clade</taxon>
        <taxon>Panicoideae</taxon>
        <taxon>Panicodae</taxon>
        <taxon>Paniceae</taxon>
        <taxon>Cenchrinae</taxon>
        <taxon>Setaria</taxon>
    </lineage>
</organism>
<keyword evidence="3" id="KW-0809">Transit peptide</keyword>
<dbReference type="SMART" id="SM00733">
    <property type="entry name" value="Mterf"/>
    <property type="match status" value="4"/>
</dbReference>
<accession>A0A368QSC5</accession>
<dbReference type="PANTHER" id="PTHR13068:SF102">
    <property type="entry name" value="OS11G0246100 PROTEIN"/>
    <property type="match status" value="1"/>
</dbReference>
<keyword evidence="2" id="KW-0806">Transcription termination</keyword>
<dbReference type="InterPro" id="IPR003690">
    <property type="entry name" value="MTERF"/>
</dbReference>
<evidence type="ECO:0000313" key="4">
    <source>
        <dbReference type="EMBL" id="RCV20867.1"/>
    </source>
</evidence>
<dbReference type="InterPro" id="IPR038538">
    <property type="entry name" value="MTERF_sf"/>
</dbReference>
<sequence>MKAVKELSNCRLQPCSPALSGADIANIVVADPLLLRSTVKNVGPRLHALRDCLGSSAPQIARFLLVSSRFVRHRNVVPKLEFFISFYGSFERLLVIMNKNKKGNDVLFSDLERHAISAVADINKEKVAPKLKFLKSTLGCSESEVAIAVSKMPCILGYSEENLIRKIQFLIKEVGMEPQHIVERPALLGLSLEKRLVPPTLCHEDAAGKGVD</sequence>
<name>A0A368QSC5_SETIT</name>
<protein>
    <submittedName>
        <fullName evidence="4">Uncharacterized protein</fullName>
    </submittedName>
</protein>
<keyword evidence="2" id="KW-0805">Transcription regulation</keyword>
<dbReference type="GO" id="GO:0006353">
    <property type="term" value="P:DNA-templated transcription termination"/>
    <property type="evidence" value="ECO:0007669"/>
    <property type="project" value="UniProtKB-KW"/>
</dbReference>
<evidence type="ECO:0000256" key="1">
    <source>
        <dbReference type="ARBA" id="ARBA00007692"/>
    </source>
</evidence>
<dbReference type="GO" id="GO:0003676">
    <property type="term" value="F:nucleic acid binding"/>
    <property type="evidence" value="ECO:0007669"/>
    <property type="project" value="InterPro"/>
</dbReference>
<dbReference type="AlphaFoldDB" id="A0A368QSC5"/>
<evidence type="ECO:0000256" key="3">
    <source>
        <dbReference type="ARBA" id="ARBA00022946"/>
    </source>
</evidence>
<dbReference type="PANTHER" id="PTHR13068">
    <property type="entry name" value="CGI-12 PROTEIN-RELATED"/>
    <property type="match status" value="1"/>
</dbReference>
<gene>
    <name evidence="4" type="ORF">SETIT_4G092500v2</name>
</gene>
<dbReference type="Pfam" id="PF02536">
    <property type="entry name" value="mTERF"/>
    <property type="match status" value="1"/>
</dbReference>
<reference evidence="4" key="1">
    <citation type="journal article" date="2012" name="Nat. Biotechnol.">
        <title>Reference genome sequence of the model plant Setaria.</title>
        <authorList>
            <person name="Bennetzen J.L."/>
            <person name="Schmutz J."/>
            <person name="Wang H."/>
            <person name="Percifield R."/>
            <person name="Hawkins J."/>
            <person name="Pontaroli A.C."/>
            <person name="Estep M."/>
            <person name="Feng L."/>
            <person name="Vaughn J.N."/>
            <person name="Grimwood J."/>
            <person name="Jenkins J."/>
            <person name="Barry K."/>
            <person name="Lindquist E."/>
            <person name="Hellsten U."/>
            <person name="Deshpande S."/>
            <person name="Wang X."/>
            <person name="Wu X."/>
            <person name="Mitros T."/>
            <person name="Triplett J."/>
            <person name="Yang X."/>
            <person name="Ye C.Y."/>
            <person name="Mauro-Herrera M."/>
            <person name="Wang L."/>
            <person name="Li P."/>
            <person name="Sharma M."/>
            <person name="Sharma R."/>
            <person name="Ronald P.C."/>
            <person name="Panaud O."/>
            <person name="Kellogg E.A."/>
            <person name="Brutnell T.P."/>
            <person name="Doust A.N."/>
            <person name="Tuskan G.A."/>
            <person name="Rokhsar D."/>
            <person name="Devos K.M."/>
        </authorList>
    </citation>
    <scope>NUCLEOTIDE SEQUENCE [LARGE SCALE GENOMIC DNA]</scope>
    <source>
        <strain evidence="4">Yugu1</strain>
    </source>
</reference>
<dbReference type="OrthoDB" id="637682at2759"/>
<comment type="similarity">
    <text evidence="1">Belongs to the mTERF family.</text>
</comment>
<keyword evidence="2" id="KW-0804">Transcription</keyword>
<dbReference type="Gene3D" id="1.25.70.10">
    <property type="entry name" value="Transcription termination factor 3, mitochondrial"/>
    <property type="match status" value="1"/>
</dbReference>
<reference evidence="4" key="2">
    <citation type="submission" date="2015-07" db="EMBL/GenBank/DDBJ databases">
        <authorList>
            <person name="Noorani M."/>
        </authorList>
    </citation>
    <scope>NUCLEOTIDE SEQUENCE</scope>
    <source>
        <strain evidence="4">Yugu1</strain>
    </source>
</reference>
<proteinExistence type="inferred from homology"/>
<dbReference type="EMBL" id="CM003531">
    <property type="protein sequence ID" value="RCV20867.1"/>
    <property type="molecule type" value="Genomic_DNA"/>
</dbReference>